<evidence type="ECO:0000313" key="2">
    <source>
        <dbReference type="Proteomes" id="UP000575068"/>
    </source>
</evidence>
<dbReference type="Pfam" id="PF13671">
    <property type="entry name" value="AAA_33"/>
    <property type="match status" value="1"/>
</dbReference>
<dbReference type="PANTHER" id="PTHR39206:SF1">
    <property type="entry name" value="SLL8004 PROTEIN"/>
    <property type="match status" value="1"/>
</dbReference>
<name>A0A840HZ57_9SPHN</name>
<comment type="caution">
    <text evidence="1">The sequence shown here is derived from an EMBL/GenBank/DDBJ whole genome shotgun (WGS) entry which is preliminary data.</text>
</comment>
<organism evidence="1 2">
    <name type="scientific">Rhizorhapis suberifaciens</name>
    <name type="common">corky root of lettuce</name>
    <dbReference type="NCBI Taxonomy" id="13656"/>
    <lineage>
        <taxon>Bacteria</taxon>
        <taxon>Pseudomonadati</taxon>
        <taxon>Pseudomonadota</taxon>
        <taxon>Alphaproteobacteria</taxon>
        <taxon>Sphingomonadales</taxon>
        <taxon>Sphingomonadaceae</taxon>
        <taxon>Rhizorhapis</taxon>
    </lineage>
</organism>
<dbReference type="Proteomes" id="UP000575068">
    <property type="component" value="Unassembled WGS sequence"/>
</dbReference>
<dbReference type="SUPFAM" id="SSF52540">
    <property type="entry name" value="P-loop containing nucleoside triphosphate hydrolases"/>
    <property type="match status" value="1"/>
</dbReference>
<sequence>MKPRLWVFAGPNGAGKSTIVDRYVEKRIPIVNPDNIARALPATVSGTARILQAGKLALTERTSLLAAGRTFGIETTLTGHSELDLMRAAIDAGYNVNLVYVGLRNVQHSIARVNERTRRGGHDVPVSDLFRRFDRSLANLRTAMSIANHRVILLDNSGSRRRLVFTRIGARARYRSPNPPEWAASIIR</sequence>
<evidence type="ECO:0000313" key="1">
    <source>
        <dbReference type="EMBL" id="MBB4642696.1"/>
    </source>
</evidence>
<proteinExistence type="predicted"/>
<keyword evidence="2" id="KW-1185">Reference proteome</keyword>
<reference evidence="1 2" key="1">
    <citation type="submission" date="2020-08" db="EMBL/GenBank/DDBJ databases">
        <title>Genomic Encyclopedia of Type Strains, Phase IV (KMG-IV): sequencing the most valuable type-strain genomes for metagenomic binning, comparative biology and taxonomic classification.</title>
        <authorList>
            <person name="Goeker M."/>
        </authorList>
    </citation>
    <scope>NUCLEOTIDE SEQUENCE [LARGE SCALE GENOMIC DNA]</scope>
    <source>
        <strain evidence="1 2">DSM 7465</strain>
    </source>
</reference>
<dbReference type="InterPro" id="IPR027417">
    <property type="entry name" value="P-loop_NTPase"/>
</dbReference>
<dbReference type="AlphaFoldDB" id="A0A840HZ57"/>
<dbReference type="Gene3D" id="3.40.50.300">
    <property type="entry name" value="P-loop containing nucleotide triphosphate hydrolases"/>
    <property type="match status" value="1"/>
</dbReference>
<accession>A0A840HZ57</accession>
<protein>
    <submittedName>
        <fullName evidence="1">Putative ABC-type ATPase</fullName>
    </submittedName>
</protein>
<dbReference type="PANTHER" id="PTHR39206">
    <property type="entry name" value="SLL8004 PROTEIN"/>
    <property type="match status" value="1"/>
</dbReference>
<dbReference type="EMBL" id="JACHOV010000013">
    <property type="protein sequence ID" value="MBB4642696.1"/>
    <property type="molecule type" value="Genomic_DNA"/>
</dbReference>
<dbReference type="RefSeq" id="WP_184476998.1">
    <property type="nucleotide sequence ID" value="NZ_JACHOV010000013.1"/>
</dbReference>
<gene>
    <name evidence="1" type="ORF">HNQ99_003032</name>
</gene>